<dbReference type="ESTHER" id="cerca-w8cai4">
    <property type="family name" value="Carb_B_Arthropoda"/>
</dbReference>
<evidence type="ECO:0000256" key="3">
    <source>
        <dbReference type="ARBA" id="ARBA00022801"/>
    </source>
</evidence>
<dbReference type="PANTHER" id="PTHR43142">
    <property type="entry name" value="CARBOXYLIC ESTER HYDROLASE"/>
    <property type="match status" value="1"/>
</dbReference>
<dbReference type="InterPro" id="IPR029058">
    <property type="entry name" value="AB_hydrolase_fold"/>
</dbReference>
<evidence type="ECO:0000256" key="5">
    <source>
        <dbReference type="ARBA" id="ARBA00023180"/>
    </source>
</evidence>
<dbReference type="InterPro" id="IPR002018">
    <property type="entry name" value="CarbesteraseB"/>
</dbReference>
<keyword evidence="2" id="KW-0719">Serine esterase</keyword>
<gene>
    <name evidence="9" type="primary">GLT</name>
</gene>
<feature type="domain" description="Carboxylesterase type B" evidence="8">
    <location>
        <begin position="54"/>
        <end position="544"/>
    </location>
</feature>
<evidence type="ECO:0000256" key="7">
    <source>
        <dbReference type="SAM" id="Phobius"/>
    </source>
</evidence>
<proteinExistence type="evidence at transcript level"/>
<dbReference type="PROSITE" id="PS00122">
    <property type="entry name" value="CARBOXYLESTERASE_B_1"/>
    <property type="match status" value="1"/>
</dbReference>
<keyword evidence="7" id="KW-0472">Membrane</keyword>
<evidence type="ECO:0000256" key="2">
    <source>
        <dbReference type="ARBA" id="ARBA00022487"/>
    </source>
</evidence>
<dbReference type="GO" id="GO:0052689">
    <property type="term" value="F:carboxylic ester hydrolase activity"/>
    <property type="evidence" value="ECO:0007669"/>
    <property type="project" value="UniProtKB-KW"/>
</dbReference>
<dbReference type="Pfam" id="PF00135">
    <property type="entry name" value="COesterase"/>
    <property type="match status" value="1"/>
</dbReference>
<keyword evidence="4" id="KW-1015">Disulfide bond</keyword>
<feature type="non-terminal residue" evidence="9">
    <location>
        <position position="1"/>
    </location>
</feature>
<keyword evidence="5" id="KW-0325">Glycoprotein</keyword>
<evidence type="ECO:0000313" key="9">
    <source>
        <dbReference type="EMBL" id="JAC05282.1"/>
    </source>
</evidence>
<evidence type="ECO:0000256" key="1">
    <source>
        <dbReference type="ARBA" id="ARBA00005964"/>
    </source>
</evidence>
<dbReference type="Gene3D" id="3.40.50.1820">
    <property type="entry name" value="alpha/beta hydrolase"/>
    <property type="match status" value="1"/>
</dbReference>
<keyword evidence="7" id="KW-1133">Transmembrane helix</keyword>
<evidence type="ECO:0000256" key="4">
    <source>
        <dbReference type="ARBA" id="ARBA00023157"/>
    </source>
</evidence>
<dbReference type="EC" id="3.1.1.-" evidence="6"/>
<feature type="transmembrane region" description="Helical" evidence="7">
    <location>
        <begin position="7"/>
        <end position="31"/>
    </location>
</feature>
<reference evidence="9" key="1">
    <citation type="submission" date="2013-07" db="EMBL/GenBank/DDBJ databases">
        <authorList>
            <person name="Geib S."/>
        </authorList>
    </citation>
    <scope>NUCLEOTIDE SEQUENCE</scope>
</reference>
<dbReference type="SUPFAM" id="SSF53474">
    <property type="entry name" value="alpha/beta-Hydrolases"/>
    <property type="match status" value="1"/>
</dbReference>
<dbReference type="PANTHER" id="PTHR43142:SF1">
    <property type="entry name" value="CARBOXYLIC ESTER HYDROLASE"/>
    <property type="match status" value="1"/>
</dbReference>
<dbReference type="OrthoDB" id="3200163at2759"/>
<dbReference type="EMBL" id="GAMC01001274">
    <property type="protein sequence ID" value="JAC05282.1"/>
    <property type="molecule type" value="mRNA"/>
</dbReference>
<accession>W8CAI4</accession>
<reference evidence="9" key="2">
    <citation type="journal article" date="2014" name="BMC Genomics">
        <title>A genomic perspective to assessing quality of mass-reared SIT flies used in Mediterranean fruit fly (Ceratitis capitata) eradication in California.</title>
        <authorList>
            <person name="Calla B."/>
            <person name="Hall B."/>
            <person name="Hou S."/>
            <person name="Geib S.M."/>
        </authorList>
    </citation>
    <scope>NUCLEOTIDE SEQUENCE</scope>
</reference>
<keyword evidence="3 6" id="KW-0378">Hydrolase</keyword>
<dbReference type="AlphaFoldDB" id="W8CAI4"/>
<evidence type="ECO:0000259" key="8">
    <source>
        <dbReference type="Pfam" id="PF00135"/>
    </source>
</evidence>
<keyword evidence="7" id="KW-0812">Transmembrane</keyword>
<name>W8CAI4_CERCA</name>
<protein>
    <recommendedName>
        <fullName evidence="6">Carboxylic ester hydrolase</fullName>
        <ecNumber evidence="6">3.1.1.-</ecNumber>
    </recommendedName>
</protein>
<organism evidence="9">
    <name type="scientific">Ceratitis capitata</name>
    <name type="common">Mediterranean fruit fly</name>
    <name type="synonym">Tephritis capitata</name>
    <dbReference type="NCBI Taxonomy" id="7213"/>
    <lineage>
        <taxon>Eukaryota</taxon>
        <taxon>Metazoa</taxon>
        <taxon>Ecdysozoa</taxon>
        <taxon>Arthropoda</taxon>
        <taxon>Hexapoda</taxon>
        <taxon>Insecta</taxon>
        <taxon>Pterygota</taxon>
        <taxon>Neoptera</taxon>
        <taxon>Endopterygota</taxon>
        <taxon>Diptera</taxon>
        <taxon>Brachycera</taxon>
        <taxon>Muscomorpha</taxon>
        <taxon>Tephritoidea</taxon>
        <taxon>Tephritidae</taxon>
        <taxon>Ceratitis</taxon>
        <taxon>Ceratitis</taxon>
    </lineage>
</organism>
<dbReference type="InterPro" id="IPR019826">
    <property type="entry name" value="Carboxylesterase_B_AS"/>
</dbReference>
<sequence>ILKSISCLLMIAGVGMAAYIALLGILCLVHFPVGRAYGPKNVVPSDVRVSLAGQGVVIGNTNTTLWTGQTYMQFRGIPYAESPSGELRFKPPIPRKSWSAPLQATDYGRICPQLFTYNRLSPDKLRGDLEDCLTLNIFTKKLSGKQPVMFYIHGGSLQVGFASDHKAGYLLEEDVVLVVIQYRLGILGFSGTNTPEMSGNFGLLDTLLALQWVHEHIAAFGGDKSEITVFGESSGAELTGALLISPKTPPAAIKRAIIQSGSIVDKGAVNLEPLAQVERVCRALKCTHCEDIAKMENCLKGASVLDLLKAAETERYGMVIGDYYGALPEHPAKLMDRAEISTPIMTGFTKHDGVIALAILYEDFKATHPNMNAVTVAEFATAIMSWLNDTTGLTNNAMERLLFPAELWHSFDHRRALPAYFDLVNILFFKSPMLGFTNRLFDKASHPPIYFYTFDYAGEKTNYGFDSGNAQYPFNGGVHHTDELIYLFAMKPPLNTKDTEVAKKMVYLWTSFARTGVPQVSGGPVISPMGCVRGPYFHIDETIRTDGDILKEFTATIDDPNKKKFDRPKKSW</sequence>
<comment type="similarity">
    <text evidence="1 6">Belongs to the type-B carboxylesterase/lipase family.</text>
</comment>
<evidence type="ECO:0000256" key="6">
    <source>
        <dbReference type="RuleBase" id="RU361235"/>
    </source>
</evidence>